<organism evidence="2 3">
    <name type="scientific">Rhizobium lusitanum</name>
    <dbReference type="NCBI Taxonomy" id="293958"/>
    <lineage>
        <taxon>Bacteria</taxon>
        <taxon>Pseudomonadati</taxon>
        <taxon>Pseudomonadota</taxon>
        <taxon>Alphaproteobacteria</taxon>
        <taxon>Hyphomicrobiales</taxon>
        <taxon>Rhizobiaceae</taxon>
        <taxon>Rhizobium/Agrobacterium group</taxon>
        <taxon>Rhizobium</taxon>
    </lineage>
</organism>
<reference evidence="2 3" key="1">
    <citation type="submission" date="2020-08" db="EMBL/GenBank/DDBJ databases">
        <title>Genomic Encyclopedia of Type Strains, Phase IV (KMG-V): Genome sequencing to study the core and pangenomes of soil and plant-associated prokaryotes.</title>
        <authorList>
            <person name="Whitman W."/>
        </authorList>
    </citation>
    <scope>NUCLEOTIDE SEQUENCE [LARGE SCALE GENOMIC DNA]</scope>
    <source>
        <strain evidence="2 3">SEMIA 4060</strain>
    </source>
</reference>
<evidence type="ECO:0000313" key="2">
    <source>
        <dbReference type="EMBL" id="MBB6487786.1"/>
    </source>
</evidence>
<dbReference type="SUPFAM" id="SSF82866">
    <property type="entry name" value="Multidrug efflux transporter AcrB transmembrane domain"/>
    <property type="match status" value="1"/>
</dbReference>
<feature type="transmembrane region" description="Helical" evidence="1">
    <location>
        <begin position="135"/>
        <end position="158"/>
    </location>
</feature>
<dbReference type="Gene3D" id="1.20.1640.10">
    <property type="entry name" value="Multidrug efflux transporter AcrB transmembrane domain"/>
    <property type="match status" value="1"/>
</dbReference>
<protein>
    <submittedName>
        <fullName evidence="2">Uncharacterized protein</fullName>
    </submittedName>
</protein>
<keyword evidence="1" id="KW-0812">Transmembrane</keyword>
<gene>
    <name evidence="2" type="ORF">GGD46_005096</name>
</gene>
<name>A0A7X0IXX9_9HYPH</name>
<evidence type="ECO:0000313" key="3">
    <source>
        <dbReference type="Proteomes" id="UP000565576"/>
    </source>
</evidence>
<dbReference type="Gene3D" id="3.30.70.1440">
    <property type="entry name" value="Multidrug efflux transporter AcrB pore domain"/>
    <property type="match status" value="1"/>
</dbReference>
<evidence type="ECO:0000256" key="1">
    <source>
        <dbReference type="SAM" id="Phobius"/>
    </source>
</evidence>
<comment type="caution">
    <text evidence="2">The sequence shown here is derived from an EMBL/GenBank/DDBJ whole genome shotgun (WGS) entry which is preliminary data.</text>
</comment>
<accession>A0A7X0IXX9</accession>
<dbReference type="EMBL" id="JACHBG010000016">
    <property type="protein sequence ID" value="MBB6487786.1"/>
    <property type="molecule type" value="Genomic_DNA"/>
</dbReference>
<sequence length="180" mass="19356">MVRDKTADLLMALLFAVTKIVESGEQGKLRIANARRDACSPIATIDRSSARPRIEACLKQFKVHNKADDTATAGRIVLAIQEQVGERDLYGWHSCPLGNVTGDIDRLVAKTNLPAGIRLKVGGFVKALQETAREMAAALILAVVLICQVLVSPVASFLQSMAITVSTPDHNQAVRSSDHG</sequence>
<dbReference type="Proteomes" id="UP000565576">
    <property type="component" value="Unassembled WGS sequence"/>
</dbReference>
<keyword evidence="1" id="KW-0472">Membrane</keyword>
<dbReference type="RefSeq" id="WP_210325710.1">
    <property type="nucleotide sequence ID" value="NZ_JACHBG010000016.1"/>
</dbReference>
<dbReference type="AlphaFoldDB" id="A0A7X0IXX9"/>
<proteinExistence type="predicted"/>
<keyword evidence="1" id="KW-1133">Transmembrane helix</keyword>